<name>A0AAU9UYK9_EUPED</name>
<evidence type="ECO:0000313" key="2">
    <source>
        <dbReference type="EMBL" id="CAH2104187.1"/>
    </source>
</evidence>
<dbReference type="EMBL" id="CAKOGL010000027">
    <property type="protein sequence ID" value="CAH2104187.1"/>
    <property type="molecule type" value="Genomic_DNA"/>
</dbReference>
<dbReference type="CDD" id="cd01650">
    <property type="entry name" value="RT_nLTR_like"/>
    <property type="match status" value="1"/>
</dbReference>
<comment type="caution">
    <text evidence="2">The sequence shown here is derived from an EMBL/GenBank/DDBJ whole genome shotgun (WGS) entry which is preliminary data.</text>
</comment>
<dbReference type="PANTHER" id="PTHR33332">
    <property type="entry name" value="REVERSE TRANSCRIPTASE DOMAIN-CONTAINING PROTEIN"/>
    <property type="match status" value="1"/>
</dbReference>
<dbReference type="InterPro" id="IPR043502">
    <property type="entry name" value="DNA/RNA_pol_sf"/>
</dbReference>
<dbReference type="Gene3D" id="3.60.10.10">
    <property type="entry name" value="Endonuclease/exonuclease/phosphatase"/>
    <property type="match status" value="1"/>
</dbReference>
<organism evidence="2 3">
    <name type="scientific">Euphydryas editha</name>
    <name type="common">Edith's checkerspot</name>
    <dbReference type="NCBI Taxonomy" id="104508"/>
    <lineage>
        <taxon>Eukaryota</taxon>
        <taxon>Metazoa</taxon>
        <taxon>Ecdysozoa</taxon>
        <taxon>Arthropoda</taxon>
        <taxon>Hexapoda</taxon>
        <taxon>Insecta</taxon>
        <taxon>Pterygota</taxon>
        <taxon>Neoptera</taxon>
        <taxon>Endopterygota</taxon>
        <taxon>Lepidoptera</taxon>
        <taxon>Glossata</taxon>
        <taxon>Ditrysia</taxon>
        <taxon>Papilionoidea</taxon>
        <taxon>Nymphalidae</taxon>
        <taxon>Nymphalinae</taxon>
        <taxon>Euphydryas</taxon>
    </lineage>
</organism>
<proteinExistence type="predicted"/>
<protein>
    <recommendedName>
        <fullName evidence="1">Reverse transcriptase domain-containing protein</fullName>
    </recommendedName>
</protein>
<gene>
    <name evidence="2" type="ORF">EEDITHA_LOCUS18605</name>
</gene>
<keyword evidence="3" id="KW-1185">Reference proteome</keyword>
<dbReference type="AlphaFoldDB" id="A0AAU9UYK9"/>
<evidence type="ECO:0000259" key="1">
    <source>
        <dbReference type="PROSITE" id="PS50878"/>
    </source>
</evidence>
<dbReference type="SUPFAM" id="SSF56672">
    <property type="entry name" value="DNA/RNA polymerases"/>
    <property type="match status" value="1"/>
</dbReference>
<dbReference type="SUPFAM" id="SSF56219">
    <property type="entry name" value="DNase I-like"/>
    <property type="match status" value="1"/>
</dbReference>
<accession>A0AAU9UYK9</accession>
<dbReference type="InterPro" id="IPR036691">
    <property type="entry name" value="Endo/exonu/phosph_ase_sf"/>
</dbReference>
<evidence type="ECO:0000313" key="3">
    <source>
        <dbReference type="Proteomes" id="UP001153954"/>
    </source>
</evidence>
<feature type="domain" description="Reverse transcriptase" evidence="1">
    <location>
        <begin position="503"/>
        <end position="755"/>
    </location>
</feature>
<dbReference type="PROSITE" id="PS50878">
    <property type="entry name" value="RT_POL"/>
    <property type="match status" value="1"/>
</dbReference>
<dbReference type="GO" id="GO:0071897">
    <property type="term" value="P:DNA biosynthetic process"/>
    <property type="evidence" value="ECO:0007669"/>
    <property type="project" value="UniProtKB-ARBA"/>
</dbReference>
<dbReference type="InterPro" id="IPR000477">
    <property type="entry name" value="RT_dom"/>
</dbReference>
<dbReference type="Proteomes" id="UP001153954">
    <property type="component" value="Unassembled WGS sequence"/>
</dbReference>
<dbReference type="Pfam" id="PF00078">
    <property type="entry name" value="RVT_1"/>
    <property type="match status" value="1"/>
</dbReference>
<sequence length="992" mass="114050">MNGRSFETPVIGQKAAKNNSTFIQLYYQNVRGLRTKTNTFYTNLLTSDYDIFAITESGLNSSIHDGEVIPPNFNILRCDRADGRKLGGVFLAASPRYELKRLPIIGNVDAALFEIICATVHRKNILLFMCCVVYIPPKSNVNEYMHLFNILETICVKFEKVIVMGDFNMPSASEEVQSYMEYVKAFCGFRQVNNIFNVSNRVLDLVLSALPTSDLEVHLADEHLVDIDAYHPPLVARMVISAHQNVTEPISDGNASNCNRWNFHKCNFNLLYNNLESIDWNRLYDIKSSEDALICFYELINCAISNCAPKRRPNLNTSRRVYPEWYTGDLIRDIRRKWRCHKLFKVSGASSDYKLFSKFRSIVKRKLLVYFNAYQKNLELNFVNDPKSFWTYVNSKKAKGNTRLTKDGVDLRDDECAECFASYFHSVYSPGRPRLDAREAQQTGDAGADAARVHVGQLTAADVCLALRKLKPKHSVGPDGIPPYIVRDCRAVFEKPLLYIFYLCLEERHYPDRWRTTRVIPVPKPGKGSDVSGFRPIAVLSAFAKIFEAALHRCIYSQVSARLSDDQYGFRPGRGAGSNLLSFVSYVAPAVDAGLHVDSAYFDFRKAFDTVDNDVLLRKFSAIGFTPHLLEFFASYLGDRRQYVEYAGYCSRRYNTWSGVSQGSNLGTLSFIIMINDLPEVVKESKCSLFADDLKLFRTVQNTSDCERLQRDIDRVVMWSEANKLFFNVEKCCMISYSRKRAPLEHQYIVGGAGMPRVARVRDLGIEMVPDLSYRTHINNLCTKSFRNLGFILRQTSKSYNVKVSKVLYNSLVRSQLEYNSIIWNPHEAKYTQMIEKIQNKLTRYLYLKEYGVYPGYPHVYPSQFVLGMVRYCQLSVRKDMALVKYVCRVLRGELHHPEFLEALQLRVPDNYVGLRRRPAMLSLPSSKTKLLNESPMLRAIRLLNKLSDNHIDIFAHNLPKLMELVLGFLRRRYKLVNVKFYLADFIFLFLF</sequence>
<reference evidence="2" key="1">
    <citation type="submission" date="2022-03" db="EMBL/GenBank/DDBJ databases">
        <authorList>
            <person name="Tunstrom K."/>
        </authorList>
    </citation>
    <scope>NUCLEOTIDE SEQUENCE</scope>
</reference>